<name>A0ABQ3E3E3_9HYPH</name>
<feature type="transmembrane region" description="Helical" evidence="8">
    <location>
        <begin position="295"/>
        <end position="312"/>
    </location>
</feature>
<evidence type="ECO:0000313" key="10">
    <source>
        <dbReference type="EMBL" id="GHB24416.1"/>
    </source>
</evidence>
<keyword evidence="7 8" id="KW-0472">Membrane</keyword>
<accession>A0ABQ3E3E3</accession>
<evidence type="ECO:0000256" key="1">
    <source>
        <dbReference type="ARBA" id="ARBA00004651"/>
    </source>
</evidence>
<feature type="domain" description="Major facilitator superfamily (MFS) profile" evidence="9">
    <location>
        <begin position="22"/>
        <end position="406"/>
    </location>
</feature>
<evidence type="ECO:0000256" key="4">
    <source>
        <dbReference type="ARBA" id="ARBA00022475"/>
    </source>
</evidence>
<sequence length="419" mass="45283">MSQTAKNQAVLTPHKGMTFAGFVIMIGAFMAINSLSMDVMLPALPEIGSTLGLENPNRAQLIITAYLVGLGCTSLIIGPVSDWIGRKPILMCGLAVYAVGTIVAALATSFEVMIGARLLQGIGASAPRVMAFSIIRDWYNGRQMGRVMSLTMVVLMICPVIAPSMGQGVLLVADWEWIFHLLTVFTVIMVCLSYIKLPESLPIEERRGFTLPSLLNAYKSVLKTRVTLGYMIALTLVFAQLFAFLNSAEQIFADIFDRHESFPLYFASMAVFMSIAAFLNATLVEKYGLRRLSHIALIGFIAANMLSAILSLTGSTSLVRFVVIQGVVYFFFGSIAPNFNSLAMDPLGKLAGAGSAMINFFTIFMAAVLGAIVGALYNGTLVPYAVGCFIYSLLAILTVLITEKGRLFQSEPARPPSSE</sequence>
<dbReference type="PANTHER" id="PTHR23501">
    <property type="entry name" value="MAJOR FACILITATOR SUPERFAMILY"/>
    <property type="match status" value="1"/>
</dbReference>
<feature type="transmembrane region" description="Helical" evidence="8">
    <location>
        <begin position="265"/>
        <end position="283"/>
    </location>
</feature>
<evidence type="ECO:0000256" key="5">
    <source>
        <dbReference type="ARBA" id="ARBA00022692"/>
    </source>
</evidence>
<feature type="transmembrane region" description="Helical" evidence="8">
    <location>
        <begin position="147"/>
        <end position="165"/>
    </location>
</feature>
<keyword evidence="11" id="KW-1185">Reference proteome</keyword>
<keyword evidence="8" id="KW-0997">Cell inner membrane</keyword>
<evidence type="ECO:0000256" key="2">
    <source>
        <dbReference type="ARBA" id="ARBA00006236"/>
    </source>
</evidence>
<comment type="similarity">
    <text evidence="2 8">Belongs to the major facilitator superfamily. Bcr/CmlA family.</text>
</comment>
<dbReference type="InterPro" id="IPR004812">
    <property type="entry name" value="Efflux_drug-R_Bcr/CmlA"/>
</dbReference>
<dbReference type="PROSITE" id="PS00216">
    <property type="entry name" value="SUGAR_TRANSPORT_1"/>
    <property type="match status" value="1"/>
</dbReference>
<proteinExistence type="inferred from homology"/>
<dbReference type="Gene3D" id="1.20.1720.10">
    <property type="entry name" value="Multidrug resistance protein D"/>
    <property type="match status" value="1"/>
</dbReference>
<dbReference type="NCBIfam" id="TIGR00710">
    <property type="entry name" value="efflux_Bcr_CflA"/>
    <property type="match status" value="1"/>
</dbReference>
<feature type="transmembrane region" description="Helical" evidence="8">
    <location>
        <begin position="177"/>
        <end position="197"/>
    </location>
</feature>
<organism evidence="10 11">
    <name type="scientific">Pseudovibrio japonicus</name>
    <dbReference type="NCBI Taxonomy" id="366534"/>
    <lineage>
        <taxon>Bacteria</taxon>
        <taxon>Pseudomonadati</taxon>
        <taxon>Pseudomonadota</taxon>
        <taxon>Alphaproteobacteria</taxon>
        <taxon>Hyphomicrobiales</taxon>
        <taxon>Stappiaceae</taxon>
        <taxon>Pseudovibrio</taxon>
    </lineage>
</organism>
<dbReference type="Pfam" id="PF07690">
    <property type="entry name" value="MFS_1"/>
    <property type="match status" value="1"/>
</dbReference>
<dbReference type="EMBL" id="BMXE01000002">
    <property type="protein sequence ID" value="GHB24416.1"/>
    <property type="molecule type" value="Genomic_DNA"/>
</dbReference>
<evidence type="ECO:0000256" key="7">
    <source>
        <dbReference type="ARBA" id="ARBA00023136"/>
    </source>
</evidence>
<reference evidence="11" key="1">
    <citation type="journal article" date="2019" name="Int. J. Syst. Evol. Microbiol.">
        <title>The Global Catalogue of Microorganisms (GCM) 10K type strain sequencing project: providing services to taxonomists for standard genome sequencing and annotation.</title>
        <authorList>
            <consortium name="The Broad Institute Genomics Platform"/>
            <consortium name="The Broad Institute Genome Sequencing Center for Infectious Disease"/>
            <person name="Wu L."/>
            <person name="Ma J."/>
        </authorList>
    </citation>
    <scope>NUCLEOTIDE SEQUENCE [LARGE SCALE GENOMIC DNA]</scope>
    <source>
        <strain evidence="11">KCTC 12861</strain>
    </source>
</reference>
<feature type="transmembrane region" description="Helical" evidence="8">
    <location>
        <begin position="318"/>
        <end position="339"/>
    </location>
</feature>
<evidence type="ECO:0000256" key="8">
    <source>
        <dbReference type="RuleBase" id="RU365088"/>
    </source>
</evidence>
<keyword evidence="6 8" id="KW-1133">Transmembrane helix</keyword>
<keyword evidence="5 8" id="KW-0812">Transmembrane</keyword>
<protein>
    <recommendedName>
        <fullName evidence="8">Bcr/CflA family efflux transporter</fullName>
    </recommendedName>
</protein>
<feature type="transmembrane region" description="Helical" evidence="8">
    <location>
        <begin position="89"/>
        <end position="108"/>
    </location>
</feature>
<comment type="caution">
    <text evidence="10">The sequence shown here is derived from an EMBL/GenBank/DDBJ whole genome shotgun (WGS) entry which is preliminary data.</text>
</comment>
<feature type="transmembrane region" description="Helical" evidence="8">
    <location>
        <begin position="57"/>
        <end position="77"/>
    </location>
</feature>
<dbReference type="RefSeq" id="WP_189435746.1">
    <property type="nucleotide sequence ID" value="NZ_BMXE01000002.1"/>
</dbReference>
<dbReference type="Proteomes" id="UP000637980">
    <property type="component" value="Unassembled WGS sequence"/>
</dbReference>
<dbReference type="PROSITE" id="PS50850">
    <property type="entry name" value="MFS"/>
    <property type="match status" value="1"/>
</dbReference>
<evidence type="ECO:0000313" key="11">
    <source>
        <dbReference type="Proteomes" id="UP000637980"/>
    </source>
</evidence>
<gene>
    <name evidence="10" type="ORF">GCM10007094_10580</name>
</gene>
<dbReference type="InterPro" id="IPR020846">
    <property type="entry name" value="MFS_dom"/>
</dbReference>
<dbReference type="CDD" id="cd17320">
    <property type="entry name" value="MFS_MdfA_MDR_like"/>
    <property type="match status" value="1"/>
</dbReference>
<comment type="caution">
    <text evidence="8">Lacks conserved residue(s) required for the propagation of feature annotation.</text>
</comment>
<evidence type="ECO:0000256" key="6">
    <source>
        <dbReference type="ARBA" id="ARBA00022989"/>
    </source>
</evidence>
<evidence type="ECO:0000259" key="9">
    <source>
        <dbReference type="PROSITE" id="PS50850"/>
    </source>
</evidence>
<evidence type="ECO:0000256" key="3">
    <source>
        <dbReference type="ARBA" id="ARBA00022448"/>
    </source>
</evidence>
<feature type="transmembrane region" description="Helical" evidence="8">
    <location>
        <begin position="381"/>
        <end position="401"/>
    </location>
</feature>
<feature type="transmembrane region" description="Helical" evidence="8">
    <location>
        <begin position="351"/>
        <end position="375"/>
    </location>
</feature>
<keyword evidence="4" id="KW-1003">Cell membrane</keyword>
<keyword evidence="3 8" id="KW-0813">Transport</keyword>
<dbReference type="InterPro" id="IPR011701">
    <property type="entry name" value="MFS"/>
</dbReference>
<comment type="subcellular location">
    <subcellularLocation>
        <location evidence="8">Cell inner membrane</location>
        <topology evidence="8">Multi-pass membrane protein</topology>
    </subcellularLocation>
    <subcellularLocation>
        <location evidence="1">Cell membrane</location>
        <topology evidence="1">Multi-pass membrane protein</topology>
    </subcellularLocation>
</comment>
<dbReference type="InterPro" id="IPR005829">
    <property type="entry name" value="Sugar_transporter_CS"/>
</dbReference>
<feature type="transmembrane region" description="Helical" evidence="8">
    <location>
        <begin position="228"/>
        <end position="245"/>
    </location>
</feature>
<feature type="transmembrane region" description="Helical" evidence="8">
    <location>
        <begin position="16"/>
        <end position="37"/>
    </location>
</feature>
<dbReference type="SUPFAM" id="SSF103473">
    <property type="entry name" value="MFS general substrate transporter"/>
    <property type="match status" value="1"/>
</dbReference>
<dbReference type="InterPro" id="IPR036259">
    <property type="entry name" value="MFS_trans_sf"/>
</dbReference>